<reference evidence="1 2" key="1">
    <citation type="submission" date="2019-12" db="EMBL/GenBank/DDBJ databases">
        <title>Novel species isolated from a subtropical stream in China.</title>
        <authorList>
            <person name="Lu H."/>
        </authorList>
    </citation>
    <scope>NUCLEOTIDE SEQUENCE [LARGE SCALE GENOMIC DNA]</scope>
    <source>
        <strain evidence="1 2">FT109W</strain>
    </source>
</reference>
<sequence length="534" mass="60750">MSNMSNTLRNTASSIEKLADMEESQRINLTQTLADILTLELHDADVLISDYPEDALDLYVAFAETVQAYGEHAREWRQNTMTLLPFQYWKPLEAESGPYLVSENPYTSLKYLSHREFSDTKAQQQLNNRKALHTALSELLRVNVHAKYAPLLSWDADELVDVSGVARYPHLKDIVLWQLTHAVEDMFNHEYRLLEDEYRTRHGSPDTDATPSSAIRKLAKDAVERVHLHLASWTITGLFSWAPFDMGEYVVGEPLPEVADTGQRGHLILRVMCNMAANRVLLERARLDGLGAIGAEANQALLQALNRNGIFQAPHYNDYDYDEDGIRKLLDAWFGPDGIVAKDKTYPCSLRGQDLEVVLAQARHIRHQYTHTRGHYAGGQHATEYSSFLFALAVAACHFGKIKLPDEFSLGRTKPVIPARNLGERRMDLVGPEAIELLKAMYGQLFYGNSGYQLSAEGTRRYADDYRWRHAYLQDLLFNMFKRLSPSQLLYFDGVMMKLARRNEKGLGSLDREATANAHRLVRFGLALQHFYQA</sequence>
<name>A0ABW9WAN8_9BURK</name>
<evidence type="ECO:0008006" key="3">
    <source>
        <dbReference type="Google" id="ProtNLM"/>
    </source>
</evidence>
<comment type="caution">
    <text evidence="1">The sequence shown here is derived from an EMBL/GenBank/DDBJ whole genome shotgun (WGS) entry which is preliminary data.</text>
</comment>
<evidence type="ECO:0000313" key="1">
    <source>
        <dbReference type="EMBL" id="MYN37988.1"/>
    </source>
</evidence>
<proteinExistence type="predicted"/>
<organism evidence="1 2">
    <name type="scientific">Duganella margarita</name>
    <dbReference type="NCBI Taxonomy" id="2692170"/>
    <lineage>
        <taxon>Bacteria</taxon>
        <taxon>Pseudomonadati</taxon>
        <taxon>Pseudomonadota</taxon>
        <taxon>Betaproteobacteria</taxon>
        <taxon>Burkholderiales</taxon>
        <taxon>Oxalobacteraceae</taxon>
        <taxon>Telluria group</taxon>
        <taxon>Duganella</taxon>
    </lineage>
</organism>
<keyword evidence="2" id="KW-1185">Reference proteome</keyword>
<gene>
    <name evidence="1" type="ORF">GTP55_01225</name>
</gene>
<dbReference type="RefSeq" id="WP_161043178.1">
    <property type="nucleotide sequence ID" value="NZ_WWCS01000001.1"/>
</dbReference>
<dbReference type="Proteomes" id="UP000466332">
    <property type="component" value="Unassembled WGS sequence"/>
</dbReference>
<protein>
    <recommendedName>
        <fullName evidence="3">LA2681-like HEPN domain-containing protein</fullName>
    </recommendedName>
</protein>
<accession>A0ABW9WAN8</accession>
<evidence type="ECO:0000313" key="2">
    <source>
        <dbReference type="Proteomes" id="UP000466332"/>
    </source>
</evidence>
<dbReference type="EMBL" id="WWCS01000001">
    <property type="protein sequence ID" value="MYN37988.1"/>
    <property type="molecule type" value="Genomic_DNA"/>
</dbReference>